<comment type="caution">
    <text evidence="3">The sequence shown here is derived from an EMBL/GenBank/DDBJ whole genome shotgun (WGS) entry which is preliminary data.</text>
</comment>
<protein>
    <submittedName>
        <fullName evidence="3">Elongation factor G-binding protein</fullName>
    </submittedName>
</protein>
<reference evidence="3 4" key="1">
    <citation type="submission" date="2019-04" db="EMBL/GenBank/DDBJ databases">
        <title>Cohnella sp. nov. isolated from preserved vegetables.</title>
        <authorList>
            <person name="Lin S.-Y."/>
            <person name="Hung M.-H."/>
            <person name="Young C.-C."/>
        </authorList>
    </citation>
    <scope>NUCLEOTIDE SEQUENCE [LARGE SCALE GENOMIC DNA]</scope>
    <source>
        <strain evidence="3 4">CC-MHH1044</strain>
    </source>
</reference>
<dbReference type="InterPro" id="IPR038344">
    <property type="entry name" value="EF-G_N_sf"/>
</dbReference>
<gene>
    <name evidence="3" type="ORF">E6C55_30985</name>
</gene>
<dbReference type="Pfam" id="PF07299">
    <property type="entry name" value="EF-G-binding_N"/>
    <property type="match status" value="1"/>
</dbReference>
<organism evidence="3 4">
    <name type="scientific">Cohnella fermenti</name>
    <dbReference type="NCBI Taxonomy" id="2565925"/>
    <lineage>
        <taxon>Bacteria</taxon>
        <taxon>Bacillati</taxon>
        <taxon>Bacillota</taxon>
        <taxon>Bacilli</taxon>
        <taxon>Bacillales</taxon>
        <taxon>Paenibacillaceae</taxon>
        <taxon>Cohnella</taxon>
    </lineage>
</organism>
<dbReference type="RefSeq" id="WP_136373718.1">
    <property type="nucleotide sequence ID" value="NZ_SSOB01000065.1"/>
</dbReference>
<feature type="domain" description="Elongation factor G-binding protein N-terminal" evidence="1">
    <location>
        <begin position="5"/>
        <end position="87"/>
    </location>
</feature>
<dbReference type="AlphaFoldDB" id="A0A4S4BF90"/>
<evidence type="ECO:0000259" key="2">
    <source>
        <dbReference type="Pfam" id="PF16571"/>
    </source>
</evidence>
<dbReference type="CDD" id="cd16342">
    <property type="entry name" value="FusC_FusB"/>
    <property type="match status" value="1"/>
</dbReference>
<keyword evidence="3" id="KW-0648">Protein biosynthesis</keyword>
<dbReference type="Proteomes" id="UP000310636">
    <property type="component" value="Unassembled WGS sequence"/>
</dbReference>
<dbReference type="Pfam" id="PF16571">
    <property type="entry name" value="FBP_C"/>
    <property type="match status" value="1"/>
</dbReference>
<evidence type="ECO:0000313" key="3">
    <source>
        <dbReference type="EMBL" id="THF72976.1"/>
    </source>
</evidence>
<name>A0A4S4BF90_9BACL</name>
<dbReference type="InterPro" id="IPR010841">
    <property type="entry name" value="EF-G-binding_N"/>
</dbReference>
<dbReference type="GO" id="GO:0003746">
    <property type="term" value="F:translation elongation factor activity"/>
    <property type="evidence" value="ECO:0007669"/>
    <property type="project" value="UniProtKB-KW"/>
</dbReference>
<sequence length="217" mass="24050">MNQPFILNHQYNLIRKQIRQLKTACQTASDPKVVKSVREGTQLAIAEAFPDASPEQSALLESFLPCESEEQFSRYLLALEPYRAAFPGTTDGQLRKLFPKIKKLKLPELSGVDLRSVTYLGWLDIAANKQFLVYPLRGKLIGVEGRFNPAPKKGICFVCKKQGDVSLFTAIAKSKPANASPDYYKAIGNYLCADSDACNRNLTELDALETFLSGIIG</sequence>
<dbReference type="Gene3D" id="1.20.1280.250">
    <property type="match status" value="1"/>
</dbReference>
<evidence type="ECO:0000259" key="1">
    <source>
        <dbReference type="Pfam" id="PF07299"/>
    </source>
</evidence>
<dbReference type="InterPro" id="IPR032330">
    <property type="entry name" value="EF-G-binding_C"/>
</dbReference>
<feature type="domain" description="Elongation factor G-binding protein C-terminal treble-clef zinc-finger" evidence="2">
    <location>
        <begin position="102"/>
        <end position="204"/>
    </location>
</feature>
<dbReference type="OrthoDB" id="1891078at2"/>
<proteinExistence type="predicted"/>
<dbReference type="EMBL" id="SSOB01000065">
    <property type="protein sequence ID" value="THF72976.1"/>
    <property type="molecule type" value="Genomic_DNA"/>
</dbReference>
<keyword evidence="4" id="KW-1185">Reference proteome</keyword>
<evidence type="ECO:0000313" key="4">
    <source>
        <dbReference type="Proteomes" id="UP000310636"/>
    </source>
</evidence>
<keyword evidence="3" id="KW-0251">Elongation factor</keyword>
<accession>A0A4S4BF90</accession>